<evidence type="ECO:0000313" key="4">
    <source>
        <dbReference type="EMBL" id="CAG8707833.1"/>
    </source>
</evidence>
<name>A0ABN7UZJ2_GIGMA</name>
<reference evidence="4 5" key="1">
    <citation type="submission" date="2021-06" db="EMBL/GenBank/DDBJ databases">
        <authorList>
            <person name="Kallberg Y."/>
            <person name="Tangrot J."/>
            <person name="Rosling A."/>
        </authorList>
    </citation>
    <scope>NUCLEOTIDE SEQUENCE [LARGE SCALE GENOMIC DNA]</scope>
    <source>
        <strain evidence="4 5">120-4 pot B 10/14</strain>
    </source>
</reference>
<proteinExistence type="predicted"/>
<organism evidence="4 5">
    <name type="scientific">Gigaspora margarita</name>
    <dbReference type="NCBI Taxonomy" id="4874"/>
    <lineage>
        <taxon>Eukaryota</taxon>
        <taxon>Fungi</taxon>
        <taxon>Fungi incertae sedis</taxon>
        <taxon>Mucoromycota</taxon>
        <taxon>Glomeromycotina</taxon>
        <taxon>Glomeromycetes</taxon>
        <taxon>Diversisporales</taxon>
        <taxon>Gigasporaceae</taxon>
        <taxon>Gigaspora</taxon>
    </lineage>
</organism>
<accession>A0ABN7UZJ2</accession>
<gene>
    <name evidence="4" type="ORF">GMARGA_LOCUS12561</name>
</gene>
<dbReference type="SUPFAM" id="SSF53098">
    <property type="entry name" value="Ribonuclease H-like"/>
    <property type="match status" value="1"/>
</dbReference>
<evidence type="ECO:0000313" key="5">
    <source>
        <dbReference type="Proteomes" id="UP000789901"/>
    </source>
</evidence>
<feature type="domain" description="DUF659" evidence="2">
    <location>
        <begin position="138"/>
        <end position="249"/>
    </location>
</feature>
<dbReference type="InterPro" id="IPR012337">
    <property type="entry name" value="RNaseH-like_sf"/>
</dbReference>
<protein>
    <submittedName>
        <fullName evidence="4">35570_t:CDS:1</fullName>
    </submittedName>
</protein>
<dbReference type="EMBL" id="CAJVQB010007709">
    <property type="protein sequence ID" value="CAG8707833.1"/>
    <property type="molecule type" value="Genomic_DNA"/>
</dbReference>
<dbReference type="InterPro" id="IPR007021">
    <property type="entry name" value="DUF659"/>
</dbReference>
<dbReference type="Pfam" id="PF04937">
    <property type="entry name" value="DUF659"/>
    <property type="match status" value="1"/>
</dbReference>
<dbReference type="PANTHER" id="PTHR46169">
    <property type="entry name" value="DNA REPLICATION-RELATED ELEMENT FACTOR, ISOFORM A"/>
    <property type="match status" value="1"/>
</dbReference>
<sequence>MDIIQQGALFVQLNGQKCPYVEDHIRQLYLLHVASRNNEEESSENLIKSKKQRLDKQNNLSKFFPLKSRDLSEERINSINISLLKAFIVCGISFSIVENPFFIDLLQNLCPEYQPPSREVLAGQLLDQEYAKVIVKPLDGWTSPNGNSIYSFVILTPMHNKFLYSLHDFSANSHTAEFLAEKIDTILDEVGRDRFTAIVTDNASNMKLTQQIIHEKYPKILSLNCIAHCINLVSKDILRCNEIIRYFKKSHQLNVYLQQAIHELNIPGSGLRKFIDTRWTSAYECTLSVSQLERALIKVMNENPNLITNRTVKQILKLPYFFSDLKILVKILSPIRTAIMNLEAQSTTLADCFVQFVGLAAAIKKTPSLRINEFKNYCKQVFNKRWNNFNTDIYLLAYFFHPGYRGAGLRENQFQEIAKIAIQIWKNEDYDEYECANLIAYMRLFREKEGGFDLPYSFEADNPLLWWMTNYTGSKSIGKLAIKIFSITPHSAECERTFSALGWIYGKRRCRLSLSRLQAMALVRSFYVSNIKRELVFFGKKISLNDLQGQVASATFLVEDNKRIIEDFEVEEAECNLEIVVHFDIENIVCLNDEIFQDSGSDSDNEGFQDYDDEFDELDYNELAGSKTGQGVFDFDPAELAENLVREWGYENNDLNIDNIDSSTIDNIDSNTIDENNANDNISRNS</sequence>
<comment type="caution">
    <text evidence="4">The sequence shown here is derived from an EMBL/GenBank/DDBJ whole genome shotgun (WGS) entry which is preliminary data.</text>
</comment>
<feature type="non-terminal residue" evidence="4">
    <location>
        <position position="686"/>
    </location>
</feature>
<evidence type="ECO:0000259" key="3">
    <source>
        <dbReference type="Pfam" id="PF05699"/>
    </source>
</evidence>
<keyword evidence="5" id="KW-1185">Reference proteome</keyword>
<evidence type="ECO:0000256" key="1">
    <source>
        <dbReference type="SAM" id="MobiDB-lite"/>
    </source>
</evidence>
<dbReference type="Proteomes" id="UP000789901">
    <property type="component" value="Unassembled WGS sequence"/>
</dbReference>
<feature type="compositionally biased region" description="Low complexity" evidence="1">
    <location>
        <begin position="667"/>
        <end position="676"/>
    </location>
</feature>
<feature type="region of interest" description="Disordered" evidence="1">
    <location>
        <begin position="667"/>
        <end position="686"/>
    </location>
</feature>
<dbReference type="InterPro" id="IPR052717">
    <property type="entry name" value="Vacuolar_transposase_reg"/>
</dbReference>
<dbReference type="PANTHER" id="PTHR46169:SF29">
    <property type="entry name" value="DNA REPLICATION-RELATED ELEMENT FACTOR, ISOFORM A"/>
    <property type="match status" value="1"/>
</dbReference>
<dbReference type="InterPro" id="IPR008906">
    <property type="entry name" value="HATC_C_dom"/>
</dbReference>
<feature type="domain" description="HAT C-terminal dimerisation" evidence="3">
    <location>
        <begin position="462"/>
        <end position="525"/>
    </location>
</feature>
<evidence type="ECO:0000259" key="2">
    <source>
        <dbReference type="Pfam" id="PF04937"/>
    </source>
</evidence>
<dbReference type="Pfam" id="PF05699">
    <property type="entry name" value="Dimer_Tnp_hAT"/>
    <property type="match status" value="1"/>
</dbReference>